<proteinExistence type="predicted"/>
<feature type="region of interest" description="Disordered" evidence="1">
    <location>
        <begin position="223"/>
        <end position="294"/>
    </location>
</feature>
<name>A0A9J6GDP2_HAELO</name>
<comment type="caution">
    <text evidence="2">The sequence shown here is derived from an EMBL/GenBank/DDBJ whole genome shotgun (WGS) entry which is preliminary data.</text>
</comment>
<sequence>MAAVVANRHAETAGGGDGTEPKATKDSGSSYAQAATRVSSQELPAVSNGLSDQGGTGSSRGLGLSSNMVRPGSCGGANLPADAPKANPWLKRSDASGAATVGTVEPTGLFRYGPPVSQFGRGSGCSNGRTEMEEAPVAALDVNWPSPGAAQGSSQPKAAPVAATERPSSSLVQGEEDWPSLGPAQAPCDTDGSVHALYMPELLGYYQTKKQISLGSFQNHKRISTTLHEEDSDSAKENRGGAASSTPDSSARNTPRSGARRGARQRWVPLDIEAPPKPKPTHRSTRAPGAAAAAACALGTTGGPFV</sequence>
<feature type="region of interest" description="Disordered" evidence="1">
    <location>
        <begin position="1"/>
        <end position="192"/>
    </location>
</feature>
<dbReference type="Proteomes" id="UP000821853">
    <property type="component" value="Chromosome 4"/>
</dbReference>
<protein>
    <submittedName>
        <fullName evidence="2">Uncharacterized protein</fullName>
    </submittedName>
</protein>
<accession>A0A9J6GDP2</accession>
<feature type="compositionally biased region" description="Polar residues" evidence="1">
    <location>
        <begin position="243"/>
        <end position="256"/>
    </location>
</feature>
<keyword evidence="3" id="KW-1185">Reference proteome</keyword>
<evidence type="ECO:0000313" key="3">
    <source>
        <dbReference type="Proteomes" id="UP000821853"/>
    </source>
</evidence>
<feature type="compositionally biased region" description="Polar residues" evidence="1">
    <location>
        <begin position="26"/>
        <end position="51"/>
    </location>
</feature>
<feature type="compositionally biased region" description="Basic and acidic residues" evidence="1">
    <location>
        <begin position="227"/>
        <end position="239"/>
    </location>
</feature>
<evidence type="ECO:0000313" key="2">
    <source>
        <dbReference type="EMBL" id="KAH9373522.1"/>
    </source>
</evidence>
<gene>
    <name evidence="2" type="ORF">HPB48_003474</name>
</gene>
<dbReference type="AlphaFoldDB" id="A0A9J6GDP2"/>
<dbReference type="VEuPathDB" id="VectorBase:HLOH_054234"/>
<evidence type="ECO:0000256" key="1">
    <source>
        <dbReference type="SAM" id="MobiDB-lite"/>
    </source>
</evidence>
<dbReference type="EMBL" id="JABSTR010000006">
    <property type="protein sequence ID" value="KAH9373522.1"/>
    <property type="molecule type" value="Genomic_DNA"/>
</dbReference>
<reference evidence="2 3" key="1">
    <citation type="journal article" date="2020" name="Cell">
        <title>Large-Scale Comparative Analyses of Tick Genomes Elucidate Their Genetic Diversity and Vector Capacities.</title>
        <authorList>
            <consortium name="Tick Genome and Microbiome Consortium (TIGMIC)"/>
            <person name="Jia N."/>
            <person name="Wang J."/>
            <person name="Shi W."/>
            <person name="Du L."/>
            <person name="Sun Y."/>
            <person name="Zhan W."/>
            <person name="Jiang J.F."/>
            <person name="Wang Q."/>
            <person name="Zhang B."/>
            <person name="Ji P."/>
            <person name="Bell-Sakyi L."/>
            <person name="Cui X.M."/>
            <person name="Yuan T.T."/>
            <person name="Jiang B.G."/>
            <person name="Yang W.F."/>
            <person name="Lam T.T."/>
            <person name="Chang Q.C."/>
            <person name="Ding S.J."/>
            <person name="Wang X.J."/>
            <person name="Zhu J.G."/>
            <person name="Ruan X.D."/>
            <person name="Zhao L."/>
            <person name="Wei J.T."/>
            <person name="Ye R.Z."/>
            <person name="Que T.C."/>
            <person name="Du C.H."/>
            <person name="Zhou Y.H."/>
            <person name="Cheng J.X."/>
            <person name="Dai P.F."/>
            <person name="Guo W.B."/>
            <person name="Han X.H."/>
            <person name="Huang E.J."/>
            <person name="Li L.F."/>
            <person name="Wei W."/>
            <person name="Gao Y.C."/>
            <person name="Liu J.Z."/>
            <person name="Shao H.Z."/>
            <person name="Wang X."/>
            <person name="Wang C.C."/>
            <person name="Yang T.C."/>
            <person name="Huo Q.B."/>
            <person name="Li W."/>
            <person name="Chen H.Y."/>
            <person name="Chen S.E."/>
            <person name="Zhou L.G."/>
            <person name="Ni X.B."/>
            <person name="Tian J.H."/>
            <person name="Sheng Y."/>
            <person name="Liu T."/>
            <person name="Pan Y.S."/>
            <person name="Xia L.Y."/>
            <person name="Li J."/>
            <person name="Zhao F."/>
            <person name="Cao W.C."/>
        </authorList>
    </citation>
    <scope>NUCLEOTIDE SEQUENCE [LARGE SCALE GENOMIC DNA]</scope>
    <source>
        <strain evidence="2">HaeL-2018</strain>
    </source>
</reference>
<organism evidence="2 3">
    <name type="scientific">Haemaphysalis longicornis</name>
    <name type="common">Bush tick</name>
    <dbReference type="NCBI Taxonomy" id="44386"/>
    <lineage>
        <taxon>Eukaryota</taxon>
        <taxon>Metazoa</taxon>
        <taxon>Ecdysozoa</taxon>
        <taxon>Arthropoda</taxon>
        <taxon>Chelicerata</taxon>
        <taxon>Arachnida</taxon>
        <taxon>Acari</taxon>
        <taxon>Parasitiformes</taxon>
        <taxon>Ixodida</taxon>
        <taxon>Ixodoidea</taxon>
        <taxon>Ixodidae</taxon>
        <taxon>Haemaphysalinae</taxon>
        <taxon>Haemaphysalis</taxon>
    </lineage>
</organism>